<keyword evidence="4 8" id="KW-0862">Zinc</keyword>
<dbReference type="PANTHER" id="PTHR12922:SF7">
    <property type="entry name" value="UBIQUINONE BIOSYNTHESIS PROTEIN COQ4 HOMOLOG, MITOCHONDRIAL"/>
    <property type="match status" value="1"/>
</dbReference>
<dbReference type="HAMAP" id="MF_03111">
    <property type="entry name" value="Coq4"/>
    <property type="match status" value="1"/>
</dbReference>
<feature type="binding site" evidence="8">
    <location>
        <position position="195"/>
    </location>
    <ligand>
        <name>Zn(2+)</name>
        <dbReference type="ChEBI" id="CHEBI:29105"/>
    </ligand>
</feature>
<comment type="subcellular location">
    <subcellularLocation>
        <location evidence="8">Mitochondrion inner membrane</location>
        <topology evidence="8">Peripheral membrane protein</topology>
        <orientation evidence="8">Matrix side</orientation>
    </subcellularLocation>
</comment>
<comment type="catalytic activity">
    <reaction evidence="8">
        <text>a 4-hydroxy-3-methoxy-5-(all-trans-polyprenyl)benzoate + H(+) = a 2-methoxy-6-(all-trans-polyprenyl)phenol + CO2</text>
        <dbReference type="Rhea" id="RHEA:81179"/>
        <dbReference type="Rhea" id="RHEA-COMP:9551"/>
        <dbReference type="Rhea" id="RHEA-COMP:10931"/>
        <dbReference type="ChEBI" id="CHEBI:15378"/>
        <dbReference type="ChEBI" id="CHEBI:16526"/>
        <dbReference type="ChEBI" id="CHEBI:62731"/>
        <dbReference type="ChEBI" id="CHEBI:84443"/>
        <dbReference type="EC" id="4.1.1.130"/>
    </reaction>
</comment>
<keyword evidence="7 8" id="KW-0456">Lyase</keyword>
<evidence type="ECO:0000256" key="3">
    <source>
        <dbReference type="ARBA" id="ARBA00022792"/>
    </source>
</evidence>
<evidence type="ECO:0000313" key="9">
    <source>
        <dbReference type="Proteomes" id="UP000092443"/>
    </source>
</evidence>
<comment type="pathway">
    <text evidence="8">Cofactor biosynthesis; ubiquinone biosynthesis.</text>
</comment>
<keyword evidence="3 8" id="KW-0999">Mitochondrion inner membrane</keyword>
<dbReference type="KEGG" id="gfs:119645042"/>
<keyword evidence="1 8" id="KW-0831">Ubiquinone biosynthesis</keyword>
<gene>
    <name evidence="10" type="primary">LOC119645042</name>
</gene>
<evidence type="ECO:0000256" key="7">
    <source>
        <dbReference type="ARBA" id="ARBA00023239"/>
    </source>
</evidence>
<sequence length="274" mass="32316">MEWKMLKNIYRPITFEITKFEAYSALLPCTFYKKNMGTLDEVPKNSDEFTKEFVRNRIKMTTFQKMLLSAGSSISALWDPRRHDMIACLGETTGENALIQISQKMKADEEGRRIIKRKPRINTRTVNIAELRKLPENSFGYVYVKFLDDNNITPDSRTEVRFMEDPELAYIMTRYRECHDMVHAVLDMPTNMLGEVAVKWVEALNNGLPMCYSAAVFGALRLKPKQRKQYLRAYLPWALQNGRNAKFLMTVYWEERWQQDINEMRKELQIEILK</sequence>
<comment type="subunit">
    <text evidence="8">Component of a multi-subunit COQ enzyme complex.</text>
</comment>
<feature type="binding site" evidence="8">
    <location>
        <position position="179"/>
    </location>
    <ligand>
        <name>Zn(2+)</name>
        <dbReference type="ChEBI" id="CHEBI:29105"/>
    </ligand>
</feature>
<comment type="cofactor">
    <cofactor evidence="8">
        <name>Zn(2+)</name>
        <dbReference type="ChEBI" id="CHEBI:29105"/>
    </cofactor>
</comment>
<name>A0A9C5ZP76_9MUSC</name>
<keyword evidence="9" id="KW-1185">Reference proteome</keyword>
<evidence type="ECO:0000256" key="1">
    <source>
        <dbReference type="ARBA" id="ARBA00022688"/>
    </source>
</evidence>
<dbReference type="AlphaFoldDB" id="A0A9C5ZP76"/>
<keyword evidence="6 8" id="KW-0472">Membrane</keyword>
<dbReference type="Proteomes" id="UP000092443">
    <property type="component" value="Unplaced"/>
</dbReference>
<accession>A0A9C5ZP76</accession>
<evidence type="ECO:0000256" key="8">
    <source>
        <dbReference type="HAMAP-Rule" id="MF_03111"/>
    </source>
</evidence>
<dbReference type="InterPro" id="IPR007715">
    <property type="entry name" value="Coq4"/>
</dbReference>
<evidence type="ECO:0000256" key="4">
    <source>
        <dbReference type="ARBA" id="ARBA00022833"/>
    </source>
</evidence>
<protein>
    <recommendedName>
        <fullName evidence="8">Ubiquinone biosynthesis protein COQ4 homolog, mitochondrial</fullName>
    </recommendedName>
    <alternativeName>
        <fullName evidence="8">4-hydroxy-3-methoxy-5-polyprenylbenzoate decarboxylase</fullName>
        <ecNumber evidence="8">4.1.1.130</ecNumber>
    </alternativeName>
    <alternativeName>
        <fullName evidence="8">Coenzyme Q biosynthesis protein 4 homolog</fullName>
    </alternativeName>
</protein>
<keyword evidence="10" id="KW-0830">Ubiquinone</keyword>
<keyword evidence="5 8" id="KW-0496">Mitochondrion</keyword>
<dbReference type="GO" id="GO:0031314">
    <property type="term" value="C:extrinsic component of mitochondrial inner membrane"/>
    <property type="evidence" value="ECO:0007669"/>
    <property type="project" value="UniProtKB-UniRule"/>
</dbReference>
<feature type="binding site" evidence="8">
    <location>
        <position position="183"/>
    </location>
    <ligand>
        <name>Zn(2+)</name>
        <dbReference type="ChEBI" id="CHEBI:29105"/>
    </ligand>
</feature>
<evidence type="ECO:0000256" key="5">
    <source>
        <dbReference type="ARBA" id="ARBA00023128"/>
    </source>
</evidence>
<feature type="binding site" evidence="8">
    <location>
        <position position="180"/>
    </location>
    <ligand>
        <name>Zn(2+)</name>
        <dbReference type="ChEBI" id="CHEBI:29105"/>
    </ligand>
</feature>
<comment type="function">
    <text evidence="8">Lyase that catalyzes the C1-decarboxylation of 4-hydroxy-3-methoxy-5-(all-trans-polyprenyl)benzoic acid into 2-methoxy-6-(all-trans-polyprenyl)phenol during ubiquinone biosynthesis.</text>
</comment>
<dbReference type="EC" id="4.1.1.130" evidence="8"/>
<evidence type="ECO:0000313" key="10">
    <source>
        <dbReference type="RefSeq" id="XP_037900772.1"/>
    </source>
</evidence>
<dbReference type="Pfam" id="PF05019">
    <property type="entry name" value="Coq4"/>
    <property type="match status" value="1"/>
</dbReference>
<dbReference type="GeneID" id="119645042"/>
<dbReference type="InterPro" id="IPR027540">
    <property type="entry name" value="Coq4_euk"/>
</dbReference>
<dbReference type="GO" id="GO:0120539">
    <property type="term" value="F:4-hydroxy-3-methoxy-5-polyprenylbenzoate decarboxylase activity"/>
    <property type="evidence" value="ECO:0007669"/>
    <property type="project" value="UniProtKB-EC"/>
</dbReference>
<evidence type="ECO:0000256" key="2">
    <source>
        <dbReference type="ARBA" id="ARBA00022723"/>
    </source>
</evidence>
<dbReference type="PANTHER" id="PTHR12922">
    <property type="entry name" value="UBIQUINONE BIOSYNTHESIS PROTEIN"/>
    <property type="match status" value="1"/>
</dbReference>
<proteinExistence type="inferred from homology"/>
<reference evidence="10" key="1">
    <citation type="submission" date="2025-08" db="UniProtKB">
        <authorList>
            <consortium name="RefSeq"/>
        </authorList>
    </citation>
    <scope>IDENTIFICATION</scope>
    <source>
        <tissue evidence="10">Whole body pupa</tissue>
    </source>
</reference>
<organism evidence="9 10">
    <name type="scientific">Glossina fuscipes</name>
    <dbReference type="NCBI Taxonomy" id="7396"/>
    <lineage>
        <taxon>Eukaryota</taxon>
        <taxon>Metazoa</taxon>
        <taxon>Ecdysozoa</taxon>
        <taxon>Arthropoda</taxon>
        <taxon>Hexapoda</taxon>
        <taxon>Insecta</taxon>
        <taxon>Pterygota</taxon>
        <taxon>Neoptera</taxon>
        <taxon>Endopterygota</taxon>
        <taxon>Diptera</taxon>
        <taxon>Brachycera</taxon>
        <taxon>Muscomorpha</taxon>
        <taxon>Hippoboscoidea</taxon>
        <taxon>Glossinidae</taxon>
        <taxon>Glossina</taxon>
    </lineage>
</organism>
<evidence type="ECO:0000256" key="6">
    <source>
        <dbReference type="ARBA" id="ARBA00023136"/>
    </source>
</evidence>
<dbReference type="GO" id="GO:0008270">
    <property type="term" value="F:zinc ion binding"/>
    <property type="evidence" value="ECO:0007669"/>
    <property type="project" value="UniProtKB-UniRule"/>
</dbReference>
<comment type="similarity">
    <text evidence="8">Belongs to the COQ4 family.</text>
</comment>
<dbReference type="RefSeq" id="XP_037900772.1">
    <property type="nucleotide sequence ID" value="XM_038044844.1"/>
</dbReference>
<keyword evidence="2 8" id="KW-0479">Metal-binding</keyword>